<dbReference type="EMBL" id="JACJLA010000007">
    <property type="protein sequence ID" value="MBM6912641.1"/>
    <property type="molecule type" value="Genomic_DNA"/>
</dbReference>
<sequence length="53" mass="5968">MELIHTMKVRRGAQVSDVDGVRCRLADDTRAMSEASYTSISNYNEISLINAYD</sequence>
<dbReference type="Proteomes" id="UP000707138">
    <property type="component" value="Unassembled WGS sequence"/>
</dbReference>
<keyword evidence="2" id="KW-1185">Reference proteome</keyword>
<proteinExistence type="predicted"/>
<accession>A0ABS2GEU5</accession>
<organism evidence="1 2">
    <name type="scientific">Veillonella magna</name>
    <dbReference type="NCBI Taxonomy" id="464322"/>
    <lineage>
        <taxon>Bacteria</taxon>
        <taxon>Bacillati</taxon>
        <taxon>Bacillota</taxon>
        <taxon>Negativicutes</taxon>
        <taxon>Veillonellales</taxon>
        <taxon>Veillonellaceae</taxon>
        <taxon>Veillonella</taxon>
    </lineage>
</organism>
<evidence type="ECO:0000313" key="2">
    <source>
        <dbReference type="Proteomes" id="UP000707138"/>
    </source>
</evidence>
<dbReference type="RefSeq" id="WP_205087737.1">
    <property type="nucleotide sequence ID" value="NZ_JACJLA010000007.1"/>
</dbReference>
<name>A0ABS2GEU5_9FIRM</name>
<reference evidence="1 2" key="1">
    <citation type="journal article" date="2021" name="Sci. Rep.">
        <title>The distribution of antibiotic resistance genes in chicken gut microbiota commensals.</title>
        <authorList>
            <person name="Juricova H."/>
            <person name="Matiasovicova J."/>
            <person name="Kubasova T."/>
            <person name="Cejkova D."/>
            <person name="Rychlik I."/>
        </authorList>
    </citation>
    <scope>NUCLEOTIDE SEQUENCE [LARGE SCALE GENOMIC DNA]</scope>
    <source>
        <strain evidence="1 2">An537</strain>
    </source>
</reference>
<comment type="caution">
    <text evidence="1">The sequence shown here is derived from an EMBL/GenBank/DDBJ whole genome shotgun (WGS) entry which is preliminary data.</text>
</comment>
<protein>
    <submittedName>
        <fullName evidence="1">Uncharacterized protein</fullName>
    </submittedName>
</protein>
<evidence type="ECO:0000313" key="1">
    <source>
        <dbReference type="EMBL" id="MBM6912641.1"/>
    </source>
</evidence>
<gene>
    <name evidence="1" type="ORF">H6A01_04790</name>
</gene>